<organism evidence="2 3">
    <name type="scientific">Terricaulis silvestris</name>
    <dbReference type="NCBI Taxonomy" id="2686094"/>
    <lineage>
        <taxon>Bacteria</taxon>
        <taxon>Pseudomonadati</taxon>
        <taxon>Pseudomonadota</taxon>
        <taxon>Alphaproteobacteria</taxon>
        <taxon>Caulobacterales</taxon>
        <taxon>Caulobacteraceae</taxon>
        <taxon>Terricaulis</taxon>
    </lineage>
</organism>
<sequence length="155" mass="16567">MCARVVPTTSGACGLLRRIRRHTPSLGLIAGAQSANYSVMLQHNNQAPRQAHLAHAAVVGMHALCCGLPALLMIAVAAGATSGFTLLSGFVTEFHRFLHAHELWILALSASLVAAGGYLEFVARRGTHRRGFPWLFAFSALCFLANVVIIAVHRA</sequence>
<proteinExistence type="predicted"/>
<dbReference type="KEGG" id="tsv:DSM104635_02709"/>
<evidence type="ECO:0000313" key="2">
    <source>
        <dbReference type="EMBL" id="QGZ95856.1"/>
    </source>
</evidence>
<keyword evidence="3" id="KW-1185">Reference proteome</keyword>
<feature type="transmembrane region" description="Helical" evidence="1">
    <location>
        <begin position="134"/>
        <end position="153"/>
    </location>
</feature>
<protein>
    <submittedName>
        <fullName evidence="2">Uncharacterized protein</fullName>
    </submittedName>
</protein>
<keyword evidence="1" id="KW-0812">Transmembrane</keyword>
<reference evidence="3" key="1">
    <citation type="submission" date="2019-12" db="EMBL/GenBank/DDBJ databases">
        <title>Complete genome of Terracaulis silvestris 0127_4.</title>
        <authorList>
            <person name="Vieira S."/>
            <person name="Riedel T."/>
            <person name="Sproer C."/>
            <person name="Pascual J."/>
            <person name="Boedeker C."/>
            <person name="Overmann J."/>
        </authorList>
    </citation>
    <scope>NUCLEOTIDE SEQUENCE [LARGE SCALE GENOMIC DNA]</scope>
    <source>
        <strain evidence="3">0127_4</strain>
    </source>
</reference>
<accession>A0A6I6MR18</accession>
<keyword evidence="1" id="KW-1133">Transmembrane helix</keyword>
<dbReference type="EMBL" id="CP047045">
    <property type="protein sequence ID" value="QGZ95856.1"/>
    <property type="molecule type" value="Genomic_DNA"/>
</dbReference>
<gene>
    <name evidence="2" type="ORF">DSM104635_02709</name>
</gene>
<dbReference type="AlphaFoldDB" id="A0A6I6MR18"/>
<evidence type="ECO:0000313" key="3">
    <source>
        <dbReference type="Proteomes" id="UP000431269"/>
    </source>
</evidence>
<dbReference type="Proteomes" id="UP000431269">
    <property type="component" value="Chromosome"/>
</dbReference>
<evidence type="ECO:0000256" key="1">
    <source>
        <dbReference type="SAM" id="Phobius"/>
    </source>
</evidence>
<name>A0A6I6MR18_9CAUL</name>
<keyword evidence="1" id="KW-0472">Membrane</keyword>
<feature type="transmembrane region" description="Helical" evidence="1">
    <location>
        <begin position="103"/>
        <end position="122"/>
    </location>
</feature>